<keyword evidence="11" id="KW-1185">Reference proteome</keyword>
<organism evidence="10 11">
    <name type="scientific">Anatilimnocola aggregata</name>
    <dbReference type="NCBI Taxonomy" id="2528021"/>
    <lineage>
        <taxon>Bacteria</taxon>
        <taxon>Pseudomonadati</taxon>
        <taxon>Planctomycetota</taxon>
        <taxon>Planctomycetia</taxon>
        <taxon>Pirellulales</taxon>
        <taxon>Pirellulaceae</taxon>
        <taxon>Anatilimnocola</taxon>
    </lineage>
</organism>
<evidence type="ECO:0000313" key="10">
    <source>
        <dbReference type="EMBL" id="QDU25366.1"/>
    </source>
</evidence>
<dbReference type="InterPro" id="IPR007829">
    <property type="entry name" value="TM2"/>
</dbReference>
<feature type="compositionally biased region" description="Low complexity" evidence="7">
    <location>
        <begin position="154"/>
        <end position="164"/>
    </location>
</feature>
<feature type="compositionally biased region" description="Basic and acidic residues" evidence="7">
    <location>
        <begin position="165"/>
        <end position="177"/>
    </location>
</feature>
<dbReference type="Proteomes" id="UP000315017">
    <property type="component" value="Chromosome"/>
</dbReference>
<gene>
    <name evidence="10" type="ORF">ETAA8_04320</name>
</gene>
<dbReference type="RefSeq" id="WP_202921510.1">
    <property type="nucleotide sequence ID" value="NZ_CP036274.1"/>
</dbReference>
<keyword evidence="4 8" id="KW-1133">Transmembrane helix</keyword>
<comment type="subcellular location">
    <subcellularLocation>
        <location evidence="1">Membrane</location>
        <topology evidence="1">Multi-pass membrane protein</topology>
    </subcellularLocation>
</comment>
<keyword evidence="6" id="KW-0325">Glycoprotein</keyword>
<evidence type="ECO:0000256" key="4">
    <source>
        <dbReference type="ARBA" id="ARBA00022989"/>
    </source>
</evidence>
<feature type="region of interest" description="Disordered" evidence="7">
    <location>
        <begin position="104"/>
        <end position="240"/>
    </location>
</feature>
<protein>
    <submittedName>
        <fullName evidence="10">TM2 domain protein</fullName>
    </submittedName>
</protein>
<evidence type="ECO:0000256" key="6">
    <source>
        <dbReference type="ARBA" id="ARBA00023180"/>
    </source>
</evidence>
<dbReference type="SUPFAM" id="SSF55277">
    <property type="entry name" value="GYF domain"/>
    <property type="match status" value="1"/>
</dbReference>
<feature type="region of interest" description="Disordered" evidence="7">
    <location>
        <begin position="41"/>
        <end position="80"/>
    </location>
</feature>
<feature type="region of interest" description="Disordered" evidence="7">
    <location>
        <begin position="304"/>
        <end position="368"/>
    </location>
</feature>
<dbReference type="Pfam" id="PF05154">
    <property type="entry name" value="TM2"/>
    <property type="match status" value="1"/>
</dbReference>
<dbReference type="InterPro" id="IPR050932">
    <property type="entry name" value="TM2D1-3-like"/>
</dbReference>
<feature type="compositionally biased region" description="Basic and acidic residues" evidence="7">
    <location>
        <begin position="191"/>
        <end position="215"/>
    </location>
</feature>
<sequence length="434" mass="46179">MPVEAACPSCDGKFRLPDTAAGKKIRCPKCKGPLEVPPLSAAEDAAAPTSIETKPEPAAPQPAALEPTPPAASTPAGKTVEANCPSCSGKFRLPEAAAGKKIRCPKCKGPLEVPPLGATSSPTAPASTEGLKSAWRAASQEPAPTEMLKAASTKPAAELPAIEKPLPEKPPAEKVPAEKTQPTKVPVVEKPVAEKEKVVSKKPVAEKPRAEKPQPEKAPPAKKPAQPTAEVVTTAPASNKLKFIAPEPTVPQWFFRGEDGEAFGPVDRPTLDAWKEEGRISVDCQVLQQGSEQWQWASDLYPELEEAEEEPAPSSPADNSEADESADLDEEAASADTSFVSKSKSRSEVATTRRAVDEESEPNEERLSPHSKPVAFLLALTLGWLGIHRFYLGHVSIGLAMLFTCGGLFIWSITDALRILFGHVTDSEGLKLRD</sequence>
<dbReference type="PANTHER" id="PTHR21016">
    <property type="entry name" value="BETA-AMYLOID BINDING PROTEIN-RELATED"/>
    <property type="match status" value="1"/>
</dbReference>
<evidence type="ECO:0000256" key="1">
    <source>
        <dbReference type="ARBA" id="ARBA00004141"/>
    </source>
</evidence>
<keyword evidence="3" id="KW-0732">Signal</keyword>
<evidence type="ECO:0000259" key="9">
    <source>
        <dbReference type="Pfam" id="PF05154"/>
    </source>
</evidence>
<dbReference type="InterPro" id="IPR035445">
    <property type="entry name" value="GYF-like_dom_sf"/>
</dbReference>
<feature type="compositionally biased region" description="Acidic residues" evidence="7">
    <location>
        <begin position="320"/>
        <end position="333"/>
    </location>
</feature>
<evidence type="ECO:0000256" key="7">
    <source>
        <dbReference type="SAM" id="MobiDB-lite"/>
    </source>
</evidence>
<name>A0A517Y590_9BACT</name>
<dbReference type="KEGG" id="aagg:ETAA8_04320"/>
<evidence type="ECO:0000313" key="11">
    <source>
        <dbReference type="Proteomes" id="UP000315017"/>
    </source>
</evidence>
<keyword evidence="5 8" id="KW-0472">Membrane</keyword>
<reference evidence="10 11" key="1">
    <citation type="submission" date="2019-02" db="EMBL/GenBank/DDBJ databases">
        <title>Deep-cultivation of Planctomycetes and their phenomic and genomic characterization uncovers novel biology.</title>
        <authorList>
            <person name="Wiegand S."/>
            <person name="Jogler M."/>
            <person name="Boedeker C."/>
            <person name="Pinto D."/>
            <person name="Vollmers J."/>
            <person name="Rivas-Marin E."/>
            <person name="Kohn T."/>
            <person name="Peeters S.H."/>
            <person name="Heuer A."/>
            <person name="Rast P."/>
            <person name="Oberbeckmann S."/>
            <person name="Bunk B."/>
            <person name="Jeske O."/>
            <person name="Meyerdierks A."/>
            <person name="Storesund J.E."/>
            <person name="Kallscheuer N."/>
            <person name="Luecker S."/>
            <person name="Lage O.M."/>
            <person name="Pohl T."/>
            <person name="Merkel B.J."/>
            <person name="Hornburger P."/>
            <person name="Mueller R.-W."/>
            <person name="Bruemmer F."/>
            <person name="Labrenz M."/>
            <person name="Spormann A.M."/>
            <person name="Op den Camp H."/>
            <person name="Overmann J."/>
            <person name="Amann R."/>
            <person name="Jetten M.S.M."/>
            <person name="Mascher T."/>
            <person name="Medema M.H."/>
            <person name="Devos D.P."/>
            <person name="Kaster A.-K."/>
            <person name="Ovreas L."/>
            <person name="Rohde M."/>
            <person name="Galperin M.Y."/>
            <person name="Jogler C."/>
        </authorList>
    </citation>
    <scope>NUCLEOTIDE SEQUENCE [LARGE SCALE GENOMIC DNA]</scope>
    <source>
        <strain evidence="10 11">ETA_A8</strain>
    </source>
</reference>
<dbReference type="Gene3D" id="2.20.28.160">
    <property type="match status" value="2"/>
</dbReference>
<accession>A0A517Y590</accession>
<keyword evidence="2 8" id="KW-0812">Transmembrane</keyword>
<evidence type="ECO:0000256" key="8">
    <source>
        <dbReference type="SAM" id="Phobius"/>
    </source>
</evidence>
<dbReference type="GO" id="GO:0016020">
    <property type="term" value="C:membrane"/>
    <property type="evidence" value="ECO:0007669"/>
    <property type="project" value="UniProtKB-SubCell"/>
</dbReference>
<dbReference type="AlphaFoldDB" id="A0A517Y590"/>
<evidence type="ECO:0000256" key="3">
    <source>
        <dbReference type="ARBA" id="ARBA00022729"/>
    </source>
</evidence>
<dbReference type="PANTHER" id="PTHR21016:SF7">
    <property type="entry name" value="TM2 DOMAIN-CONTAINING PROTEIN 3"/>
    <property type="match status" value="1"/>
</dbReference>
<evidence type="ECO:0000256" key="5">
    <source>
        <dbReference type="ARBA" id="ARBA00023136"/>
    </source>
</evidence>
<proteinExistence type="predicted"/>
<feature type="domain" description="TM2" evidence="9">
    <location>
        <begin position="369"/>
        <end position="416"/>
    </location>
</feature>
<feature type="transmembrane region" description="Helical" evidence="8">
    <location>
        <begin position="397"/>
        <end position="421"/>
    </location>
</feature>
<evidence type="ECO:0000256" key="2">
    <source>
        <dbReference type="ARBA" id="ARBA00022692"/>
    </source>
</evidence>
<dbReference type="EMBL" id="CP036274">
    <property type="protein sequence ID" value="QDU25366.1"/>
    <property type="molecule type" value="Genomic_DNA"/>
</dbReference>